<dbReference type="PANTHER" id="PTHR47992">
    <property type="entry name" value="PROTEIN PHOSPHATASE"/>
    <property type="match status" value="1"/>
</dbReference>
<gene>
    <name evidence="2" type="ORF">A1507_05320</name>
</gene>
<dbReference type="CDD" id="cd00143">
    <property type="entry name" value="PP2Cc"/>
    <property type="match status" value="1"/>
</dbReference>
<organism evidence="2 3">
    <name type="scientific">Methylomonas koyamae</name>
    <dbReference type="NCBI Taxonomy" id="702114"/>
    <lineage>
        <taxon>Bacteria</taxon>
        <taxon>Pseudomonadati</taxon>
        <taxon>Pseudomonadota</taxon>
        <taxon>Gammaproteobacteria</taxon>
        <taxon>Methylococcales</taxon>
        <taxon>Methylococcaceae</taxon>
        <taxon>Methylomonas</taxon>
    </lineage>
</organism>
<name>A0A177NSJ6_9GAMM</name>
<proteinExistence type="predicted"/>
<dbReference type="SMART" id="SM00332">
    <property type="entry name" value="PP2Cc"/>
    <property type="match status" value="1"/>
</dbReference>
<reference evidence="2 3" key="1">
    <citation type="submission" date="2016-03" db="EMBL/GenBank/DDBJ databases">
        <authorList>
            <person name="Ploux O."/>
        </authorList>
    </citation>
    <scope>NUCLEOTIDE SEQUENCE [LARGE SCALE GENOMIC DNA]</scope>
    <source>
        <strain evidence="2 3">R-45378</strain>
    </source>
</reference>
<dbReference type="SUPFAM" id="SSF81606">
    <property type="entry name" value="PP2C-like"/>
    <property type="match status" value="1"/>
</dbReference>
<dbReference type="Gene3D" id="3.60.40.10">
    <property type="entry name" value="PPM-type phosphatase domain"/>
    <property type="match status" value="1"/>
</dbReference>
<dbReference type="InterPro" id="IPR001932">
    <property type="entry name" value="PPM-type_phosphatase-like_dom"/>
</dbReference>
<dbReference type="AlphaFoldDB" id="A0A177NSJ6"/>
<dbReference type="OrthoDB" id="9801841at2"/>
<comment type="caution">
    <text evidence="2">The sequence shown here is derived from an EMBL/GenBank/DDBJ whole genome shotgun (WGS) entry which is preliminary data.</text>
</comment>
<dbReference type="InterPro" id="IPR036457">
    <property type="entry name" value="PPM-type-like_dom_sf"/>
</dbReference>
<dbReference type="SMART" id="SM00331">
    <property type="entry name" value="PP2C_SIG"/>
    <property type="match status" value="1"/>
</dbReference>
<evidence type="ECO:0000313" key="2">
    <source>
        <dbReference type="EMBL" id="OAI20263.1"/>
    </source>
</evidence>
<dbReference type="GO" id="GO:0004722">
    <property type="term" value="F:protein serine/threonine phosphatase activity"/>
    <property type="evidence" value="ECO:0007669"/>
    <property type="project" value="InterPro"/>
</dbReference>
<dbReference type="EMBL" id="LUUJ01000034">
    <property type="protein sequence ID" value="OAI20263.1"/>
    <property type="molecule type" value="Genomic_DNA"/>
</dbReference>
<dbReference type="NCBIfam" id="NF033484">
    <property type="entry name" value="Stp1_PP2C_phos"/>
    <property type="match status" value="1"/>
</dbReference>
<dbReference type="PROSITE" id="PS51746">
    <property type="entry name" value="PPM_2"/>
    <property type="match status" value="1"/>
</dbReference>
<evidence type="ECO:0000259" key="1">
    <source>
        <dbReference type="PROSITE" id="PS51746"/>
    </source>
</evidence>
<accession>A0A177NSJ6</accession>
<dbReference type="InterPro" id="IPR015655">
    <property type="entry name" value="PP2C"/>
</dbReference>
<dbReference type="Pfam" id="PF13672">
    <property type="entry name" value="PP2C_2"/>
    <property type="match status" value="1"/>
</dbReference>
<feature type="domain" description="PPM-type phosphatase" evidence="1">
    <location>
        <begin position="30"/>
        <end position="269"/>
    </location>
</feature>
<dbReference type="Proteomes" id="UP000077857">
    <property type="component" value="Unassembled WGS sequence"/>
</dbReference>
<evidence type="ECO:0000313" key="3">
    <source>
        <dbReference type="Proteomes" id="UP000077857"/>
    </source>
</evidence>
<protein>
    <recommendedName>
        <fullName evidence="1">PPM-type phosphatase domain-containing protein</fullName>
    </recommendedName>
</protein>
<sequence length="284" mass="30551">MKKLWSAWFDKPKASRYRNLAEPIAEYFPEIGLLSDAGVVRSSNQDHIGCIRFANDRNLVAVIADGMGGHQSGEIASRIAVEVFQKNFPGYLRNADCRQALLKCFADANAEVFRSGQALAENHGMGTTLVALAVIDGFAYYGNTGDSRLYLCRSGQVRQLSQDHTVVAELLSAGLISAESAANHPDRNVITCAIGTRQTTKADIAEVALPIEIGDCFVLCSDGLYDLVGDGEIAEISAARSAQEACKVLVDLANQRGGYDNISVAVVKIIEQKIQAANSPITRV</sequence>